<evidence type="ECO:0000313" key="3">
    <source>
        <dbReference type="EnsemblPlants" id="PNT72407"/>
    </source>
</evidence>
<dbReference type="SUPFAM" id="SSF81383">
    <property type="entry name" value="F-box domain"/>
    <property type="match status" value="1"/>
</dbReference>
<dbReference type="InterPro" id="IPR001810">
    <property type="entry name" value="F-box_dom"/>
</dbReference>
<dbReference type="EMBL" id="CM000881">
    <property type="protein sequence ID" value="PNT72407.1"/>
    <property type="molecule type" value="Genomic_DNA"/>
</dbReference>
<proteinExistence type="predicted"/>
<dbReference type="Gene3D" id="1.20.1280.50">
    <property type="match status" value="1"/>
</dbReference>
<accession>A0A2K2DDR3</accession>
<evidence type="ECO:0000313" key="2">
    <source>
        <dbReference type="EMBL" id="PNT72407.1"/>
    </source>
</evidence>
<dbReference type="CDD" id="cd22160">
    <property type="entry name" value="F-box_AtFBL13-like"/>
    <property type="match status" value="1"/>
</dbReference>
<feature type="domain" description="F-box" evidence="1">
    <location>
        <begin position="95"/>
        <end position="131"/>
    </location>
</feature>
<sequence>MEPKSVPFRFGFTRKSIALDESVSFPISDLRSEAETKPVYLSRSPPRVEAIRFRGDKPPAGHQKSSTATATCLLRRPAAWLFLAGRAYLQHGVGDDRLSTLPDDILVDILNRLDIRDAARSSVLSRRWQHLPAMLSRIKIDVFAFRPEDNPTFCLDEIVRINAVVAEATKSILARRDSSRKTISSLCMDFFLREDDSISIGNAVGRTMLTHKVDIAEFTVLTEKNDIGCDDDDLVRYGRQFRLFFDACPIAFGGLTHLRLMNLSLSELDISNVLITCKRLKKLRFLNCDSGNPTVLQVEHAHLCELAILDCSFERVELKSLPKLKRMTFDGWISYEDPLSIGYVPLLEALSLNNICLSWHKMVKLSRFLVGTSLRDLKLGFECEKIWVQPEHLTKRQASVFSQPTKFFVSR</sequence>
<organism evidence="2">
    <name type="scientific">Brachypodium distachyon</name>
    <name type="common">Purple false brome</name>
    <name type="synonym">Trachynia distachya</name>
    <dbReference type="NCBI Taxonomy" id="15368"/>
    <lineage>
        <taxon>Eukaryota</taxon>
        <taxon>Viridiplantae</taxon>
        <taxon>Streptophyta</taxon>
        <taxon>Embryophyta</taxon>
        <taxon>Tracheophyta</taxon>
        <taxon>Spermatophyta</taxon>
        <taxon>Magnoliopsida</taxon>
        <taxon>Liliopsida</taxon>
        <taxon>Poales</taxon>
        <taxon>Poaceae</taxon>
        <taxon>BOP clade</taxon>
        <taxon>Pooideae</taxon>
        <taxon>Stipodae</taxon>
        <taxon>Brachypodieae</taxon>
        <taxon>Brachypodium</taxon>
    </lineage>
</organism>
<evidence type="ECO:0000259" key="1">
    <source>
        <dbReference type="PROSITE" id="PS50181"/>
    </source>
</evidence>
<dbReference type="Gene3D" id="3.80.10.10">
    <property type="entry name" value="Ribonuclease Inhibitor"/>
    <property type="match status" value="1"/>
</dbReference>
<dbReference type="InterPro" id="IPR044997">
    <property type="entry name" value="F-box_plant"/>
</dbReference>
<dbReference type="AlphaFoldDB" id="A0A2K2DDR3"/>
<dbReference type="OrthoDB" id="684031at2759"/>
<dbReference type="InterPro" id="IPR055411">
    <property type="entry name" value="LRR_FXL15/At3g58940/PEG3-like"/>
</dbReference>
<reference evidence="2 3" key="1">
    <citation type="journal article" date="2010" name="Nature">
        <title>Genome sequencing and analysis of the model grass Brachypodium distachyon.</title>
        <authorList>
            <consortium name="International Brachypodium Initiative"/>
        </authorList>
    </citation>
    <scope>NUCLEOTIDE SEQUENCE [LARGE SCALE GENOMIC DNA]</scope>
    <source>
        <strain evidence="2 3">Bd21</strain>
    </source>
</reference>
<reference evidence="2" key="2">
    <citation type="submission" date="2017-06" db="EMBL/GenBank/DDBJ databases">
        <title>WGS assembly of Brachypodium distachyon.</title>
        <authorList>
            <consortium name="The International Brachypodium Initiative"/>
            <person name="Lucas S."/>
            <person name="Harmon-Smith M."/>
            <person name="Lail K."/>
            <person name="Tice H."/>
            <person name="Grimwood J."/>
            <person name="Bruce D."/>
            <person name="Barry K."/>
            <person name="Shu S."/>
            <person name="Lindquist E."/>
            <person name="Wang M."/>
            <person name="Pitluck S."/>
            <person name="Vogel J.P."/>
            <person name="Garvin D.F."/>
            <person name="Mockler T.C."/>
            <person name="Schmutz J."/>
            <person name="Rokhsar D."/>
            <person name="Bevan M.W."/>
        </authorList>
    </citation>
    <scope>NUCLEOTIDE SEQUENCE</scope>
    <source>
        <strain evidence="2">Bd21</strain>
    </source>
</reference>
<dbReference type="Pfam" id="PF00646">
    <property type="entry name" value="F-box"/>
    <property type="match status" value="1"/>
</dbReference>
<dbReference type="InterPro" id="IPR032675">
    <property type="entry name" value="LRR_dom_sf"/>
</dbReference>
<dbReference type="Pfam" id="PF24758">
    <property type="entry name" value="LRR_At5g56370"/>
    <property type="match status" value="1"/>
</dbReference>
<dbReference type="InterPro" id="IPR036047">
    <property type="entry name" value="F-box-like_dom_sf"/>
</dbReference>
<name>A0A2K2DDR3_BRADI</name>
<dbReference type="SUPFAM" id="SSF52047">
    <property type="entry name" value="RNI-like"/>
    <property type="match status" value="1"/>
</dbReference>
<dbReference type="EnsemblPlants" id="PNT72407">
    <property type="protein sequence ID" value="PNT72407"/>
    <property type="gene ID" value="BRADI_2g43846v3"/>
</dbReference>
<evidence type="ECO:0000313" key="4">
    <source>
        <dbReference type="Proteomes" id="UP000008810"/>
    </source>
</evidence>
<reference evidence="3" key="3">
    <citation type="submission" date="2018-08" db="UniProtKB">
        <authorList>
            <consortium name="EnsemblPlants"/>
        </authorList>
    </citation>
    <scope>IDENTIFICATION</scope>
    <source>
        <strain evidence="3">cv. Bd21</strain>
    </source>
</reference>
<protein>
    <recommendedName>
        <fullName evidence="1">F-box domain-containing protein</fullName>
    </recommendedName>
</protein>
<dbReference type="Gramene" id="PNT72407">
    <property type="protein sequence ID" value="PNT72407"/>
    <property type="gene ID" value="BRADI_2g43846v3"/>
</dbReference>
<dbReference type="PROSITE" id="PS50181">
    <property type="entry name" value="FBOX"/>
    <property type="match status" value="1"/>
</dbReference>
<dbReference type="PANTHER" id="PTHR32153">
    <property type="entry name" value="OJ000223_09.16 PROTEIN"/>
    <property type="match status" value="1"/>
</dbReference>
<gene>
    <name evidence="2" type="ORF">BRADI_2g43846v3</name>
</gene>
<keyword evidence="4" id="KW-1185">Reference proteome</keyword>
<dbReference type="InterPro" id="IPR053781">
    <property type="entry name" value="F-box_AtFBL13-like"/>
</dbReference>
<dbReference type="Proteomes" id="UP000008810">
    <property type="component" value="Chromosome 2"/>
</dbReference>